<keyword evidence="3" id="KW-1185">Reference proteome</keyword>
<evidence type="ECO:0000313" key="2">
    <source>
        <dbReference type="EMBL" id="KAA9135515.1"/>
    </source>
</evidence>
<dbReference type="NCBIfam" id="TIGR03930">
    <property type="entry name" value="WXG100_ESAT6"/>
    <property type="match status" value="1"/>
</dbReference>
<dbReference type="Gene3D" id="1.10.287.1060">
    <property type="entry name" value="ESAT-6-like"/>
    <property type="match status" value="1"/>
</dbReference>
<evidence type="ECO:0000256" key="1">
    <source>
        <dbReference type="RuleBase" id="RU362001"/>
    </source>
</evidence>
<sequence length="96" mass="10112">MADTIEADPDALQTLVDSLTASVSAIDLQLQGLDGELTWLMGSWSGDAAQAYLTAQTGWNGSLEELRSWLGAMAGVLSGISARYTETESTVIARCS</sequence>
<reference evidence="3" key="1">
    <citation type="submission" date="2019-09" db="EMBL/GenBank/DDBJ databases">
        <title>Mumia zhuanghuii sp. nov. isolated from the intestinal contents of plateau pika (Ochotona curzoniae) in the Qinghai-Tibet plateau of China.</title>
        <authorList>
            <person name="Tian Z."/>
        </authorList>
    </citation>
    <scope>NUCLEOTIDE SEQUENCE [LARGE SCALE GENOMIC DNA]</scope>
    <source>
        <strain evidence="3">L-033</strain>
    </source>
</reference>
<dbReference type="AlphaFoldDB" id="A0A5J6KX30"/>
<dbReference type="Proteomes" id="UP000326838">
    <property type="component" value="Unassembled WGS sequence"/>
</dbReference>
<dbReference type="InterPro" id="IPR036689">
    <property type="entry name" value="ESAT-6-like_sf"/>
</dbReference>
<accession>A0A5J6KX30</accession>
<dbReference type="SUPFAM" id="SSF140453">
    <property type="entry name" value="EsxAB dimer-like"/>
    <property type="match status" value="1"/>
</dbReference>
<name>A0A5J6KX30_9MICO</name>
<evidence type="ECO:0000313" key="3">
    <source>
        <dbReference type="Proteomes" id="UP000326838"/>
    </source>
</evidence>
<comment type="similarity">
    <text evidence="1">Belongs to the WXG100 family.</text>
</comment>
<protein>
    <recommendedName>
        <fullName evidence="1">ESAT-6-like protein</fullName>
    </recommendedName>
</protein>
<dbReference type="EMBL" id="VYUY01000005">
    <property type="protein sequence ID" value="KAA9135515.1"/>
    <property type="molecule type" value="Genomic_DNA"/>
</dbReference>
<dbReference type="Pfam" id="PF06013">
    <property type="entry name" value="WXG100"/>
    <property type="match status" value="1"/>
</dbReference>
<proteinExistence type="inferred from homology"/>
<gene>
    <name evidence="2" type="ORF">F6B40_03095</name>
</gene>
<organism evidence="2 3">
    <name type="scientific">Microbacterium caowuchunii</name>
    <dbReference type="NCBI Taxonomy" id="2614638"/>
    <lineage>
        <taxon>Bacteria</taxon>
        <taxon>Bacillati</taxon>
        <taxon>Actinomycetota</taxon>
        <taxon>Actinomycetes</taxon>
        <taxon>Micrococcales</taxon>
        <taxon>Microbacteriaceae</taxon>
        <taxon>Microbacterium</taxon>
    </lineage>
</organism>
<dbReference type="RefSeq" id="WP_150892054.1">
    <property type="nucleotide sequence ID" value="NZ_CP044231.1"/>
</dbReference>
<dbReference type="InterPro" id="IPR010310">
    <property type="entry name" value="T7SS_ESAT-6-like"/>
</dbReference>
<accession>A0A5N0TK12</accession>
<comment type="caution">
    <text evidence="2">The sequence shown here is derived from an EMBL/GenBank/DDBJ whole genome shotgun (WGS) entry which is preliminary data.</text>
</comment>